<comment type="caution">
    <text evidence="1">The sequence shown here is derived from an EMBL/GenBank/DDBJ whole genome shotgun (WGS) entry which is preliminary data.</text>
</comment>
<organism evidence="1 2">
    <name type="scientific">Hibiscus sabdariffa</name>
    <name type="common">roselle</name>
    <dbReference type="NCBI Taxonomy" id="183260"/>
    <lineage>
        <taxon>Eukaryota</taxon>
        <taxon>Viridiplantae</taxon>
        <taxon>Streptophyta</taxon>
        <taxon>Embryophyta</taxon>
        <taxon>Tracheophyta</taxon>
        <taxon>Spermatophyta</taxon>
        <taxon>Magnoliopsida</taxon>
        <taxon>eudicotyledons</taxon>
        <taxon>Gunneridae</taxon>
        <taxon>Pentapetalae</taxon>
        <taxon>rosids</taxon>
        <taxon>malvids</taxon>
        <taxon>Malvales</taxon>
        <taxon>Malvaceae</taxon>
        <taxon>Malvoideae</taxon>
        <taxon>Hibiscus</taxon>
    </lineage>
</organism>
<name>A0ABR2QTN8_9ROSI</name>
<evidence type="ECO:0000313" key="1">
    <source>
        <dbReference type="EMBL" id="KAK9004030.1"/>
    </source>
</evidence>
<reference evidence="1 2" key="1">
    <citation type="journal article" date="2024" name="G3 (Bethesda)">
        <title>Genome assembly of Hibiscus sabdariffa L. provides insights into metabolisms of medicinal natural products.</title>
        <authorList>
            <person name="Kim T."/>
        </authorList>
    </citation>
    <scope>NUCLEOTIDE SEQUENCE [LARGE SCALE GENOMIC DNA]</scope>
    <source>
        <strain evidence="1">TK-2024</strain>
        <tissue evidence="1">Old leaves</tissue>
    </source>
</reference>
<dbReference type="Proteomes" id="UP001396334">
    <property type="component" value="Unassembled WGS sequence"/>
</dbReference>
<keyword evidence="2" id="KW-1185">Reference proteome</keyword>
<accession>A0ABR2QTN8</accession>
<proteinExistence type="predicted"/>
<evidence type="ECO:0000313" key="2">
    <source>
        <dbReference type="Proteomes" id="UP001396334"/>
    </source>
</evidence>
<dbReference type="EMBL" id="JBBPBN010000031">
    <property type="protein sequence ID" value="KAK9004030.1"/>
    <property type="molecule type" value="Genomic_DNA"/>
</dbReference>
<protein>
    <submittedName>
        <fullName evidence="1">Uncharacterized protein</fullName>
    </submittedName>
</protein>
<gene>
    <name evidence="1" type="ORF">V6N11_001848</name>
</gene>
<sequence>MRVLEEAWEEDSPQSEEHAVRILILLRIRQSRRDKYRFGGRCNAGAASTRCRLNPESQEYGSKAVTSSE</sequence>